<evidence type="ECO:0000313" key="1">
    <source>
        <dbReference type="EMBL" id="QOW47611.1"/>
    </source>
</evidence>
<reference evidence="1 2" key="1">
    <citation type="submission" date="2020-02" db="EMBL/GenBank/DDBJ databases">
        <title>Tigecycline-resistant Acinetobacter species from pigs and migratory birds.</title>
        <authorList>
            <person name="Chen C."/>
            <person name="Sun J."/>
            <person name="Liao X.-P."/>
            <person name="Liu Y.-H."/>
        </authorList>
    </citation>
    <scope>NUCLEOTIDE SEQUENCE [LARGE SCALE GENOMIC DNA]</scope>
    <source>
        <strain evidence="1 2">YH12207_T</strain>
    </source>
</reference>
<dbReference type="Proteomes" id="UP000593966">
    <property type="component" value="Chromosome"/>
</dbReference>
<accession>A0A7S7AJB7</accession>
<dbReference type="EMBL" id="CP048659">
    <property type="protein sequence ID" value="QOW47611.1"/>
    <property type="molecule type" value="Genomic_DNA"/>
</dbReference>
<protein>
    <submittedName>
        <fullName evidence="1">Uncharacterized protein</fullName>
    </submittedName>
</protein>
<dbReference type="AlphaFoldDB" id="A0A7S7AJB7"/>
<dbReference type="RefSeq" id="WP_180045531.1">
    <property type="nucleotide sequence ID" value="NZ_CP048659.1"/>
</dbReference>
<proteinExistence type="predicted"/>
<name>A0A7S7AJB7_9GAMM</name>
<gene>
    <name evidence="1" type="ORF">G0028_17980</name>
</gene>
<sequence>MLFLVLVVIVIVLGFFMIQQLDERRWQRYQFERDMFFRDHPLLLQDIDDFDYALKLSHAMQRKIITELMLKLTIQPIYKKMRLQRLPEIRQEKYHIQVLLNDIKIGELDRNYAQQCGERLVKTDFEIGRPIEVLAEILVLRKNSHELTCQIHLSLPQDPTQIANLLVAEQASLKSKVQMPHSQ</sequence>
<organism evidence="1 2">
    <name type="scientific">Acinetobacter piscicola</name>
    <dbReference type="NCBI Taxonomy" id="2006115"/>
    <lineage>
        <taxon>Bacteria</taxon>
        <taxon>Pseudomonadati</taxon>
        <taxon>Pseudomonadota</taxon>
        <taxon>Gammaproteobacteria</taxon>
        <taxon>Moraxellales</taxon>
        <taxon>Moraxellaceae</taxon>
        <taxon>Acinetobacter</taxon>
    </lineage>
</organism>
<evidence type="ECO:0000313" key="2">
    <source>
        <dbReference type="Proteomes" id="UP000593966"/>
    </source>
</evidence>
<keyword evidence="2" id="KW-1185">Reference proteome</keyword>